<dbReference type="AlphaFoldDB" id="B9L221"/>
<dbReference type="KEGG" id="tro:trd_1921"/>
<name>B9L221_THERP</name>
<evidence type="ECO:0000313" key="2">
    <source>
        <dbReference type="Proteomes" id="UP000000447"/>
    </source>
</evidence>
<organism evidence="1 2">
    <name type="scientific">Thermomicrobium roseum (strain ATCC 27502 / DSM 5159 / P-2)</name>
    <dbReference type="NCBI Taxonomy" id="309801"/>
    <lineage>
        <taxon>Bacteria</taxon>
        <taxon>Pseudomonadati</taxon>
        <taxon>Thermomicrobiota</taxon>
        <taxon>Thermomicrobia</taxon>
        <taxon>Thermomicrobiales</taxon>
        <taxon>Thermomicrobiaceae</taxon>
        <taxon>Thermomicrobium</taxon>
    </lineage>
</organism>
<protein>
    <submittedName>
        <fullName evidence="1">Uncharacterized protein</fullName>
    </submittedName>
</protein>
<sequence>MLSPPWRSIRQHPAPYRIAHLLDPRPIPRPRHPLDVPGQRSPTVRLLPFLGRSPVLAGPAGTRDLPEWYLIG</sequence>
<dbReference type="Proteomes" id="UP000000447">
    <property type="component" value="Chromosome"/>
</dbReference>
<dbReference type="EMBL" id="CP001275">
    <property type="protein sequence ID" value="ACM04936.1"/>
    <property type="molecule type" value="Genomic_DNA"/>
</dbReference>
<keyword evidence="2" id="KW-1185">Reference proteome</keyword>
<gene>
    <name evidence="1" type="ordered locus">trd_1921</name>
</gene>
<accession>B9L221</accession>
<proteinExistence type="predicted"/>
<dbReference type="HOGENOM" id="CLU_2721001_0_0_0"/>
<reference evidence="1 2" key="1">
    <citation type="journal article" date="2009" name="PLoS ONE">
        <title>Complete genome sequence of the aerobic CO-oxidizing thermophile Thermomicrobium roseum.</title>
        <authorList>
            <person name="Wu D."/>
            <person name="Raymond J."/>
            <person name="Wu M."/>
            <person name="Chatterji S."/>
            <person name="Ren Q."/>
            <person name="Graham J.E."/>
            <person name="Bryant D.A."/>
            <person name="Robb F."/>
            <person name="Colman A."/>
            <person name="Tallon L.J."/>
            <person name="Badger J.H."/>
            <person name="Madupu R."/>
            <person name="Ward N.L."/>
            <person name="Eisen J.A."/>
        </authorList>
    </citation>
    <scope>NUCLEOTIDE SEQUENCE [LARGE SCALE GENOMIC DNA]</scope>
    <source>
        <strain evidence="2">ATCC 27502 / DSM 5159 / P-2</strain>
    </source>
</reference>
<evidence type="ECO:0000313" key="1">
    <source>
        <dbReference type="EMBL" id="ACM04936.1"/>
    </source>
</evidence>